<evidence type="ECO:0000313" key="18">
    <source>
        <dbReference type="EMBL" id="HET98190.1"/>
    </source>
</evidence>
<dbReference type="GO" id="GO:0016020">
    <property type="term" value="C:membrane"/>
    <property type="evidence" value="ECO:0007669"/>
    <property type="project" value="UniProtKB-SubCell"/>
</dbReference>
<evidence type="ECO:0000256" key="14">
    <source>
        <dbReference type="ARBA" id="ARBA00048586"/>
    </source>
</evidence>
<dbReference type="PANTHER" id="PTHR14269:SF11">
    <property type="entry name" value="CDP-DIACYLGLYCEROL--GLYCEROL-3-PHOSPHATE 3-PHOSPHATIDYLTRANSFERASE"/>
    <property type="match status" value="1"/>
</dbReference>
<reference evidence="18" key="1">
    <citation type="journal article" date="2020" name="mSystems">
        <title>Genome- and Community-Level Interaction Insights into Carbon Utilization and Element Cycling Functions of Hydrothermarchaeota in Hydrothermal Sediment.</title>
        <authorList>
            <person name="Zhou Z."/>
            <person name="Liu Y."/>
            <person name="Xu W."/>
            <person name="Pan J."/>
            <person name="Luo Z.H."/>
            <person name="Li M."/>
        </authorList>
    </citation>
    <scope>NUCLEOTIDE SEQUENCE [LARGE SCALE GENOMIC DNA]</scope>
    <source>
        <strain evidence="18">SpSt-1224</strain>
    </source>
</reference>
<dbReference type="EMBL" id="DSDS01000135">
    <property type="protein sequence ID" value="HET98190.1"/>
    <property type="molecule type" value="Genomic_DNA"/>
</dbReference>
<dbReference type="InterPro" id="IPR050324">
    <property type="entry name" value="CDP-alcohol_PTase-I"/>
</dbReference>
<evidence type="ECO:0000256" key="13">
    <source>
        <dbReference type="ARBA" id="ARBA00023264"/>
    </source>
</evidence>
<dbReference type="EC" id="2.7.8.5" evidence="4 15"/>
<keyword evidence="6" id="KW-0444">Lipid biosynthesis</keyword>
<keyword evidence="11 17" id="KW-0472">Membrane</keyword>
<dbReference type="Gene3D" id="1.20.120.1760">
    <property type="match status" value="1"/>
</dbReference>
<dbReference type="InterPro" id="IPR048254">
    <property type="entry name" value="CDP_ALCOHOL_P_TRANSF_CS"/>
</dbReference>
<dbReference type="GO" id="GO:0046474">
    <property type="term" value="P:glycerophospholipid biosynthetic process"/>
    <property type="evidence" value="ECO:0007669"/>
    <property type="project" value="TreeGrafter"/>
</dbReference>
<evidence type="ECO:0000256" key="8">
    <source>
        <dbReference type="ARBA" id="ARBA00022692"/>
    </source>
</evidence>
<comment type="subcellular location">
    <subcellularLocation>
        <location evidence="1">Membrane</location>
        <topology evidence="1">Multi-pass membrane protein</topology>
    </subcellularLocation>
</comment>
<dbReference type="GO" id="GO:0008444">
    <property type="term" value="F:CDP-diacylglycerol-glycerol-3-phosphate 3-phosphatidyltransferase activity"/>
    <property type="evidence" value="ECO:0007669"/>
    <property type="project" value="UniProtKB-UniRule"/>
</dbReference>
<feature type="transmembrane region" description="Helical" evidence="17">
    <location>
        <begin position="7"/>
        <end position="23"/>
    </location>
</feature>
<evidence type="ECO:0000256" key="3">
    <source>
        <dbReference type="ARBA" id="ARBA00010441"/>
    </source>
</evidence>
<dbReference type="PROSITE" id="PS00379">
    <property type="entry name" value="CDP_ALCOHOL_P_TRANSF"/>
    <property type="match status" value="1"/>
</dbReference>
<feature type="transmembrane region" description="Helical" evidence="17">
    <location>
        <begin position="68"/>
        <end position="86"/>
    </location>
</feature>
<sequence>MNIPNLITVMRILLVPVMAIFLLEEQYGYALLIFIIAGISDGLDGFLARLLKQKTRLGAILDPLADKALLVTSYVILAVVGVIPQWMTVLVVSRDLIILSGFSILVLNNSKLQIAPTYTSKLTTVFQLITVVYFLGLDYLLSLLFLRDYLLIATASLTLLSCGQYLLIGFRELGKNQQNSQIS</sequence>
<evidence type="ECO:0000256" key="4">
    <source>
        <dbReference type="ARBA" id="ARBA00013170"/>
    </source>
</evidence>
<keyword evidence="13" id="KW-1208">Phospholipid metabolism</keyword>
<comment type="caution">
    <text evidence="18">The sequence shown here is derived from an EMBL/GenBank/DDBJ whole genome shotgun (WGS) entry which is preliminary data.</text>
</comment>
<evidence type="ECO:0000256" key="15">
    <source>
        <dbReference type="NCBIfam" id="TIGR00560"/>
    </source>
</evidence>
<keyword evidence="9 17" id="KW-1133">Transmembrane helix</keyword>
<evidence type="ECO:0000256" key="9">
    <source>
        <dbReference type="ARBA" id="ARBA00022989"/>
    </source>
</evidence>
<evidence type="ECO:0000256" key="16">
    <source>
        <dbReference type="RuleBase" id="RU003750"/>
    </source>
</evidence>
<feature type="transmembrane region" description="Helical" evidence="17">
    <location>
        <begin position="29"/>
        <end position="47"/>
    </location>
</feature>
<dbReference type="InterPro" id="IPR000462">
    <property type="entry name" value="CDP-OH_P_trans"/>
</dbReference>
<keyword evidence="8 17" id="KW-0812">Transmembrane</keyword>
<evidence type="ECO:0000256" key="11">
    <source>
        <dbReference type="ARBA" id="ARBA00023136"/>
    </source>
</evidence>
<comment type="pathway">
    <text evidence="2">Phospholipid metabolism; phosphatidylglycerol biosynthesis; phosphatidylglycerol from CDP-diacylglycerol: step 1/2.</text>
</comment>
<comment type="similarity">
    <text evidence="3 16">Belongs to the CDP-alcohol phosphatidyltransferase class-I family.</text>
</comment>
<dbReference type="InterPro" id="IPR004570">
    <property type="entry name" value="Phosphatidylglycerol_P_synth"/>
</dbReference>
<dbReference type="Pfam" id="PF01066">
    <property type="entry name" value="CDP-OH_P_transf"/>
    <property type="match status" value="1"/>
</dbReference>
<proteinExistence type="inferred from homology"/>
<accession>A0A7C2XHA2</accession>
<evidence type="ECO:0000256" key="1">
    <source>
        <dbReference type="ARBA" id="ARBA00004141"/>
    </source>
</evidence>
<dbReference type="AlphaFoldDB" id="A0A7C2XHA2"/>
<evidence type="ECO:0000256" key="6">
    <source>
        <dbReference type="ARBA" id="ARBA00022516"/>
    </source>
</evidence>
<name>A0A7C2XHA2_9BACT</name>
<keyword evidence="12" id="KW-0594">Phospholipid biosynthesis</keyword>
<dbReference type="NCBIfam" id="TIGR00560">
    <property type="entry name" value="pgsA"/>
    <property type="match status" value="1"/>
</dbReference>
<dbReference type="PIRSF" id="PIRSF000847">
    <property type="entry name" value="Phos_ph_gly_syn"/>
    <property type="match status" value="1"/>
</dbReference>
<dbReference type="InterPro" id="IPR043130">
    <property type="entry name" value="CDP-OH_PTrfase_TM_dom"/>
</dbReference>
<gene>
    <name evidence="18" type="primary">pgsA</name>
    <name evidence="18" type="ORF">ENN98_05795</name>
</gene>
<dbReference type="PANTHER" id="PTHR14269">
    <property type="entry name" value="CDP-DIACYLGLYCEROL--GLYCEROL-3-PHOSPHATE 3-PHOSPHATIDYLTRANSFERASE-RELATED"/>
    <property type="match status" value="1"/>
</dbReference>
<keyword evidence="7 16" id="KW-0808">Transferase</keyword>
<evidence type="ECO:0000256" key="17">
    <source>
        <dbReference type="SAM" id="Phobius"/>
    </source>
</evidence>
<comment type="catalytic activity">
    <reaction evidence="14">
        <text>a CDP-1,2-diacyl-sn-glycerol + sn-glycerol 3-phosphate = a 1,2-diacyl-sn-glycero-3-phospho-(1'-sn-glycero-3'-phosphate) + CMP + H(+)</text>
        <dbReference type="Rhea" id="RHEA:12593"/>
        <dbReference type="ChEBI" id="CHEBI:15378"/>
        <dbReference type="ChEBI" id="CHEBI:57597"/>
        <dbReference type="ChEBI" id="CHEBI:58332"/>
        <dbReference type="ChEBI" id="CHEBI:60110"/>
        <dbReference type="ChEBI" id="CHEBI:60377"/>
        <dbReference type="EC" id="2.7.8.5"/>
    </reaction>
</comment>
<evidence type="ECO:0000256" key="10">
    <source>
        <dbReference type="ARBA" id="ARBA00023098"/>
    </source>
</evidence>
<feature type="transmembrane region" description="Helical" evidence="17">
    <location>
        <begin position="122"/>
        <end position="143"/>
    </location>
</feature>
<evidence type="ECO:0000256" key="5">
    <source>
        <dbReference type="ARBA" id="ARBA00014944"/>
    </source>
</evidence>
<keyword evidence="10" id="KW-0443">Lipid metabolism</keyword>
<organism evidence="18">
    <name type="scientific">Desulfurivibrio alkaliphilus</name>
    <dbReference type="NCBI Taxonomy" id="427923"/>
    <lineage>
        <taxon>Bacteria</taxon>
        <taxon>Pseudomonadati</taxon>
        <taxon>Thermodesulfobacteriota</taxon>
        <taxon>Desulfobulbia</taxon>
        <taxon>Desulfobulbales</taxon>
        <taxon>Desulfobulbaceae</taxon>
        <taxon>Desulfurivibrio</taxon>
    </lineage>
</organism>
<evidence type="ECO:0000256" key="12">
    <source>
        <dbReference type="ARBA" id="ARBA00023209"/>
    </source>
</evidence>
<dbReference type="Proteomes" id="UP000885986">
    <property type="component" value="Unassembled WGS sequence"/>
</dbReference>
<protein>
    <recommendedName>
        <fullName evidence="5 15">CDP-diacylglycerol--glycerol-3-phosphate 3-phosphatidyltransferase</fullName>
        <ecNumber evidence="4 15">2.7.8.5</ecNumber>
    </recommendedName>
</protein>
<evidence type="ECO:0000256" key="2">
    <source>
        <dbReference type="ARBA" id="ARBA00005042"/>
    </source>
</evidence>
<evidence type="ECO:0000256" key="7">
    <source>
        <dbReference type="ARBA" id="ARBA00022679"/>
    </source>
</evidence>